<gene>
    <name evidence="1" type="ORF">FHR99_002242</name>
</gene>
<evidence type="ECO:0000313" key="2">
    <source>
        <dbReference type="Proteomes" id="UP000537130"/>
    </source>
</evidence>
<dbReference type="AlphaFoldDB" id="A0A7W4W5Q9"/>
<proteinExistence type="predicted"/>
<evidence type="ECO:0000313" key="1">
    <source>
        <dbReference type="EMBL" id="MBB3047976.1"/>
    </source>
</evidence>
<dbReference type="Gene3D" id="3.30.530.20">
    <property type="match status" value="1"/>
</dbReference>
<name>A0A7W4W5Q9_9GAMM</name>
<keyword evidence="2" id="KW-1185">Reference proteome</keyword>
<organism evidence="1 2">
    <name type="scientific">Litorivivens lipolytica</name>
    <dbReference type="NCBI Taxonomy" id="1524264"/>
    <lineage>
        <taxon>Bacteria</taxon>
        <taxon>Pseudomonadati</taxon>
        <taxon>Pseudomonadota</taxon>
        <taxon>Gammaproteobacteria</taxon>
        <taxon>Litorivivens</taxon>
    </lineage>
</organism>
<dbReference type="Pfam" id="PF10604">
    <property type="entry name" value="Polyketide_cyc2"/>
    <property type="match status" value="1"/>
</dbReference>
<dbReference type="SUPFAM" id="SSF55961">
    <property type="entry name" value="Bet v1-like"/>
    <property type="match status" value="1"/>
</dbReference>
<dbReference type="CDD" id="cd07821">
    <property type="entry name" value="PYR_PYL_RCAR_like"/>
    <property type="match status" value="1"/>
</dbReference>
<sequence length="171" mass="19417">MFDCKVVDLTFLETARNRFQAEVEIDATPEQIFESFENADDWTRWAPPIQKVEWTSPKPFGLGTTRTVSMSGGMVGDEVFIAWDYPKRMAFCFTACSKSMTESFAEDYIVTPLDNGKTRVQWTMAMEAKGIGNVTMPLFSPLMGLGLKWMLKRFKKLVETRVQATQSQPSS</sequence>
<comment type="caution">
    <text evidence="1">The sequence shown here is derived from an EMBL/GenBank/DDBJ whole genome shotgun (WGS) entry which is preliminary data.</text>
</comment>
<dbReference type="Proteomes" id="UP000537130">
    <property type="component" value="Unassembled WGS sequence"/>
</dbReference>
<dbReference type="InterPro" id="IPR019587">
    <property type="entry name" value="Polyketide_cyclase/dehydratase"/>
</dbReference>
<reference evidence="1 2" key="1">
    <citation type="submission" date="2020-08" db="EMBL/GenBank/DDBJ databases">
        <title>Genomic Encyclopedia of Type Strains, Phase III (KMG-III): the genomes of soil and plant-associated and newly described type strains.</title>
        <authorList>
            <person name="Whitman W."/>
        </authorList>
    </citation>
    <scope>NUCLEOTIDE SEQUENCE [LARGE SCALE GENOMIC DNA]</scope>
    <source>
        <strain evidence="1 2">CECT 8654</strain>
    </source>
</reference>
<accession>A0A7W4W5Q9</accession>
<protein>
    <submittedName>
        <fullName evidence="1">Uncharacterized protein YndB with AHSA1/START domain</fullName>
    </submittedName>
</protein>
<dbReference type="EMBL" id="JACHWY010000002">
    <property type="protein sequence ID" value="MBB3047976.1"/>
    <property type="molecule type" value="Genomic_DNA"/>
</dbReference>
<dbReference type="RefSeq" id="WP_183410725.1">
    <property type="nucleotide sequence ID" value="NZ_JACHWY010000002.1"/>
</dbReference>
<dbReference type="InterPro" id="IPR023393">
    <property type="entry name" value="START-like_dom_sf"/>
</dbReference>